<organism evidence="9 10">
    <name type="scientific">Amylocarpus encephaloides</name>
    <dbReference type="NCBI Taxonomy" id="45428"/>
    <lineage>
        <taxon>Eukaryota</taxon>
        <taxon>Fungi</taxon>
        <taxon>Dikarya</taxon>
        <taxon>Ascomycota</taxon>
        <taxon>Pezizomycotina</taxon>
        <taxon>Leotiomycetes</taxon>
        <taxon>Helotiales</taxon>
        <taxon>Helotiales incertae sedis</taxon>
        <taxon>Amylocarpus</taxon>
    </lineage>
</organism>
<dbReference type="PANTHER" id="PTHR33048:SF123">
    <property type="entry name" value="INTEGRAL MEMBRANE PROTEIN"/>
    <property type="match status" value="1"/>
</dbReference>
<proteinExistence type="inferred from homology"/>
<comment type="similarity">
    <text evidence="5">Belongs to the SAT4 family.</text>
</comment>
<comment type="caution">
    <text evidence="9">The sequence shown here is derived from an EMBL/GenBank/DDBJ whole genome shotgun (WGS) entry which is preliminary data.</text>
</comment>
<dbReference type="EMBL" id="MU251367">
    <property type="protein sequence ID" value="KAG9238693.1"/>
    <property type="molecule type" value="Genomic_DNA"/>
</dbReference>
<evidence type="ECO:0000256" key="3">
    <source>
        <dbReference type="ARBA" id="ARBA00022989"/>
    </source>
</evidence>
<dbReference type="PANTHER" id="PTHR33048">
    <property type="entry name" value="PTH11-LIKE INTEGRAL MEMBRANE PROTEIN (AFU_ORTHOLOGUE AFUA_5G11245)"/>
    <property type="match status" value="1"/>
</dbReference>
<feature type="transmembrane region" description="Helical" evidence="7">
    <location>
        <begin position="100"/>
        <end position="123"/>
    </location>
</feature>
<feature type="domain" description="Rhodopsin" evidence="8">
    <location>
        <begin position="40"/>
        <end position="140"/>
    </location>
</feature>
<feature type="transmembrane region" description="Helical" evidence="7">
    <location>
        <begin position="57"/>
        <end position="79"/>
    </location>
</feature>
<dbReference type="AlphaFoldDB" id="A0A9P8C9B5"/>
<evidence type="ECO:0000259" key="8">
    <source>
        <dbReference type="Pfam" id="PF20684"/>
    </source>
</evidence>
<dbReference type="OrthoDB" id="444631at2759"/>
<evidence type="ECO:0000256" key="5">
    <source>
        <dbReference type="ARBA" id="ARBA00038359"/>
    </source>
</evidence>
<keyword evidence="2 7" id="KW-0812">Transmembrane</keyword>
<comment type="subcellular location">
    <subcellularLocation>
        <location evidence="1">Membrane</location>
        <topology evidence="1">Multi-pass membrane protein</topology>
    </subcellularLocation>
</comment>
<evidence type="ECO:0000256" key="1">
    <source>
        <dbReference type="ARBA" id="ARBA00004141"/>
    </source>
</evidence>
<dbReference type="InterPro" id="IPR052337">
    <property type="entry name" value="SAT4-like"/>
</dbReference>
<feature type="domain" description="Rhodopsin" evidence="8">
    <location>
        <begin position="143"/>
        <end position="258"/>
    </location>
</feature>
<feature type="transmembrane region" description="Helical" evidence="7">
    <location>
        <begin position="21"/>
        <end position="42"/>
    </location>
</feature>
<dbReference type="InterPro" id="IPR049326">
    <property type="entry name" value="Rhodopsin_dom_fungi"/>
</dbReference>
<accession>A0A9P8C9B5</accession>
<feature type="transmembrane region" description="Helical" evidence="7">
    <location>
        <begin position="196"/>
        <end position="218"/>
    </location>
</feature>
<protein>
    <recommendedName>
        <fullName evidence="8">Rhodopsin domain-containing protein</fullName>
    </recommendedName>
</protein>
<evidence type="ECO:0000256" key="4">
    <source>
        <dbReference type="ARBA" id="ARBA00023136"/>
    </source>
</evidence>
<feature type="region of interest" description="Disordered" evidence="6">
    <location>
        <begin position="283"/>
        <end position="333"/>
    </location>
</feature>
<evidence type="ECO:0000256" key="7">
    <source>
        <dbReference type="SAM" id="Phobius"/>
    </source>
</evidence>
<name>A0A9P8C9B5_9HELO</name>
<feature type="transmembrane region" description="Helical" evidence="7">
    <location>
        <begin position="160"/>
        <end position="184"/>
    </location>
</feature>
<gene>
    <name evidence="9" type="ORF">BJ875DRAFT_480193</name>
</gene>
<evidence type="ECO:0000313" key="10">
    <source>
        <dbReference type="Proteomes" id="UP000824998"/>
    </source>
</evidence>
<evidence type="ECO:0000256" key="2">
    <source>
        <dbReference type="ARBA" id="ARBA00022692"/>
    </source>
</evidence>
<sequence>MSNPSIEYANPDYGDYTYRKWTLVTIFAVLCGMSSIVVLLRFYTRLVISKYFGRDDWWMLVAWLLGLGNVACWISYLELGSWKHGSDLSLESVKPLFKNLWVLQWIYPIATGVLKLSVLAFYLRVFEGQSKRFRALVYGHVVDYWDMFNPARNCMNSESLLYAASGIILVTDVSILILPMKHLWRLRIPTQQKVQVVFLVGLGAVTCIASSCRVYYLWVMTESDDRTYDGFEYSYWTAIELWVGIAVTCLPPCKPAFARLFGCGSQARSHYFDNSYITQESYMSGEPSRESRGGYNSAVSSDTRGMHSRSHEEMISFHKSAPLTAEEATEFRS</sequence>
<reference evidence="9" key="1">
    <citation type="journal article" date="2021" name="IMA Fungus">
        <title>Genomic characterization of three marine fungi, including Emericellopsis atlantica sp. nov. with signatures of a generalist lifestyle and marine biomass degradation.</title>
        <authorList>
            <person name="Hagestad O.C."/>
            <person name="Hou L."/>
            <person name="Andersen J.H."/>
            <person name="Hansen E.H."/>
            <person name="Altermark B."/>
            <person name="Li C."/>
            <person name="Kuhnert E."/>
            <person name="Cox R.J."/>
            <person name="Crous P.W."/>
            <person name="Spatafora J.W."/>
            <person name="Lail K."/>
            <person name="Amirebrahimi M."/>
            <person name="Lipzen A."/>
            <person name="Pangilinan J."/>
            <person name="Andreopoulos W."/>
            <person name="Hayes R.D."/>
            <person name="Ng V."/>
            <person name="Grigoriev I.V."/>
            <person name="Jackson S.A."/>
            <person name="Sutton T.D.S."/>
            <person name="Dobson A.D.W."/>
            <person name="Rama T."/>
        </authorList>
    </citation>
    <scope>NUCLEOTIDE SEQUENCE</scope>
    <source>
        <strain evidence="9">TRa018bII</strain>
    </source>
</reference>
<keyword evidence="3 7" id="KW-1133">Transmembrane helix</keyword>
<dbReference type="GO" id="GO:0016020">
    <property type="term" value="C:membrane"/>
    <property type="evidence" value="ECO:0007669"/>
    <property type="project" value="UniProtKB-SubCell"/>
</dbReference>
<evidence type="ECO:0000313" key="9">
    <source>
        <dbReference type="EMBL" id="KAG9238693.1"/>
    </source>
</evidence>
<dbReference type="Proteomes" id="UP000824998">
    <property type="component" value="Unassembled WGS sequence"/>
</dbReference>
<dbReference type="Pfam" id="PF20684">
    <property type="entry name" value="Fung_rhodopsin"/>
    <property type="match status" value="2"/>
</dbReference>
<keyword evidence="4 7" id="KW-0472">Membrane</keyword>
<evidence type="ECO:0000256" key="6">
    <source>
        <dbReference type="SAM" id="MobiDB-lite"/>
    </source>
</evidence>
<keyword evidence="10" id="KW-1185">Reference proteome</keyword>